<evidence type="ECO:0000313" key="2">
    <source>
        <dbReference type="Proteomes" id="UP000693970"/>
    </source>
</evidence>
<keyword evidence="2" id="KW-1185">Reference proteome</keyword>
<comment type="caution">
    <text evidence="1">The sequence shown here is derived from an EMBL/GenBank/DDBJ whole genome shotgun (WGS) entry which is preliminary data.</text>
</comment>
<gene>
    <name evidence="1" type="ORF">IV203_016290</name>
</gene>
<reference evidence="1" key="1">
    <citation type="journal article" date="2021" name="Sci. Rep.">
        <title>Diploid genomic architecture of Nitzschia inconspicua, an elite biomass production diatom.</title>
        <authorList>
            <person name="Oliver A."/>
            <person name="Podell S."/>
            <person name="Pinowska A."/>
            <person name="Traller J.C."/>
            <person name="Smith S.R."/>
            <person name="McClure R."/>
            <person name="Beliaev A."/>
            <person name="Bohutskyi P."/>
            <person name="Hill E.A."/>
            <person name="Rabines A."/>
            <person name="Zheng H."/>
            <person name="Allen L.Z."/>
            <person name="Kuo A."/>
            <person name="Grigoriev I.V."/>
            <person name="Allen A.E."/>
            <person name="Hazlebeck D."/>
            <person name="Allen E.E."/>
        </authorList>
    </citation>
    <scope>NUCLEOTIDE SEQUENCE</scope>
    <source>
        <strain evidence="1">Hildebrandi</strain>
    </source>
</reference>
<dbReference type="AlphaFoldDB" id="A0A9K3KPQ9"/>
<name>A0A9K3KPQ9_9STRA</name>
<protein>
    <submittedName>
        <fullName evidence="1">Uncharacterized protein</fullName>
    </submittedName>
</protein>
<organism evidence="1 2">
    <name type="scientific">Nitzschia inconspicua</name>
    <dbReference type="NCBI Taxonomy" id="303405"/>
    <lineage>
        <taxon>Eukaryota</taxon>
        <taxon>Sar</taxon>
        <taxon>Stramenopiles</taxon>
        <taxon>Ochrophyta</taxon>
        <taxon>Bacillariophyta</taxon>
        <taxon>Bacillariophyceae</taxon>
        <taxon>Bacillariophycidae</taxon>
        <taxon>Bacillariales</taxon>
        <taxon>Bacillariaceae</taxon>
        <taxon>Nitzschia</taxon>
    </lineage>
</organism>
<sequence length="195" mass="21392">MPSSSSSPEEKIGGLDGLLTLIGIVPARARFIGGAVASSLLSSLSLGLSFGMMGAAFLPTGPLIPFLMGSWVGHTFGLYHHYRQSRNDSLTVARNFPSILAHAMWTEFGVIVPSDVVSATEERCRQHNGKVDKQIAQDIAKKNAAMMDQWIQLQGYKMVGFAILSVPQCAENIEEIQRQERNNLMQDHQEKFCPT</sequence>
<accession>A0A9K3KPQ9</accession>
<dbReference type="OrthoDB" id="47897at2759"/>
<proteinExistence type="predicted"/>
<dbReference type="Proteomes" id="UP000693970">
    <property type="component" value="Unassembled WGS sequence"/>
</dbReference>
<reference evidence="1" key="2">
    <citation type="submission" date="2021-04" db="EMBL/GenBank/DDBJ databases">
        <authorList>
            <person name="Podell S."/>
        </authorList>
    </citation>
    <scope>NUCLEOTIDE SEQUENCE</scope>
    <source>
        <strain evidence="1">Hildebrandi</strain>
    </source>
</reference>
<evidence type="ECO:0000313" key="1">
    <source>
        <dbReference type="EMBL" id="KAG7347585.1"/>
    </source>
</evidence>
<dbReference type="EMBL" id="JAGRRH010000020">
    <property type="protein sequence ID" value="KAG7347585.1"/>
    <property type="molecule type" value="Genomic_DNA"/>
</dbReference>